<feature type="transmembrane region" description="Helical" evidence="8">
    <location>
        <begin position="322"/>
        <end position="341"/>
    </location>
</feature>
<dbReference type="PANTHER" id="PTHR30047">
    <property type="entry name" value="HIGH-AFFINITY CHOLINE TRANSPORT PROTEIN-RELATED"/>
    <property type="match status" value="1"/>
</dbReference>
<gene>
    <name evidence="9" type="ORF">FHX50_001641</name>
</gene>
<evidence type="ECO:0000256" key="7">
    <source>
        <dbReference type="ARBA" id="ARBA00023136"/>
    </source>
</evidence>
<organism evidence="9 10">
    <name type="scientific">Helcobacillus massiliensis</name>
    <dbReference type="NCBI Taxonomy" id="521392"/>
    <lineage>
        <taxon>Bacteria</taxon>
        <taxon>Bacillati</taxon>
        <taxon>Actinomycetota</taxon>
        <taxon>Actinomycetes</taxon>
        <taxon>Micrococcales</taxon>
        <taxon>Dermabacteraceae</taxon>
        <taxon>Helcobacillus</taxon>
    </lineage>
</organism>
<evidence type="ECO:0000256" key="3">
    <source>
        <dbReference type="ARBA" id="ARBA00022448"/>
    </source>
</evidence>
<name>A0A839QWX7_9MICO</name>
<protein>
    <submittedName>
        <fullName evidence="9">Choline/glycine/proline betaine transport protein</fullName>
    </submittedName>
</protein>
<dbReference type="Proteomes" id="UP000568050">
    <property type="component" value="Unassembled WGS sequence"/>
</dbReference>
<feature type="transmembrane region" description="Helical" evidence="8">
    <location>
        <begin position="268"/>
        <end position="288"/>
    </location>
</feature>
<keyword evidence="5 8" id="KW-0812">Transmembrane</keyword>
<feature type="transmembrane region" description="Helical" evidence="8">
    <location>
        <begin position="20"/>
        <end position="39"/>
    </location>
</feature>
<comment type="caution">
    <text evidence="9">The sequence shown here is derived from an EMBL/GenBank/DDBJ whole genome shotgun (WGS) entry which is preliminary data.</text>
</comment>
<dbReference type="NCBIfam" id="TIGR00842">
    <property type="entry name" value="bcct"/>
    <property type="match status" value="1"/>
</dbReference>
<evidence type="ECO:0000313" key="9">
    <source>
        <dbReference type="EMBL" id="MBB3023349.1"/>
    </source>
</evidence>
<dbReference type="Pfam" id="PF02028">
    <property type="entry name" value="BCCT"/>
    <property type="match status" value="1"/>
</dbReference>
<keyword evidence="7 8" id="KW-0472">Membrane</keyword>
<dbReference type="GO" id="GO:0022857">
    <property type="term" value="F:transmembrane transporter activity"/>
    <property type="evidence" value="ECO:0007669"/>
    <property type="project" value="InterPro"/>
</dbReference>
<evidence type="ECO:0000256" key="2">
    <source>
        <dbReference type="ARBA" id="ARBA00005658"/>
    </source>
</evidence>
<dbReference type="NCBIfam" id="NF007399">
    <property type="entry name" value="PRK09928.1"/>
    <property type="match status" value="1"/>
</dbReference>
<feature type="transmembrane region" description="Helical" evidence="8">
    <location>
        <begin position="477"/>
        <end position="499"/>
    </location>
</feature>
<feature type="transmembrane region" description="Helical" evidence="8">
    <location>
        <begin position="98"/>
        <end position="118"/>
    </location>
</feature>
<dbReference type="GO" id="GO:0005886">
    <property type="term" value="C:plasma membrane"/>
    <property type="evidence" value="ECO:0007669"/>
    <property type="project" value="UniProtKB-SubCell"/>
</dbReference>
<dbReference type="AlphaFoldDB" id="A0A839QWX7"/>
<sequence length="681" mass="73717">MARTYTSDLPVVNEPRPKWLVFGVAAVFTVVVSGWALFAPANAEGVLGAAVEVIGDWVGWAYIALATVVLAFVIYLAIRFGRVRLGQDTDRPEFSTFAWASMLFAAGIGTDVMFFAVAEPATQFLSPPSGEPGTVQAAREAVVWPLFHYGVTGWGMYALMGIALGYFAHRRGLPLAVRSALYPLVGRRIHGAVGHAADIATVLGTIFGVATSLGIGVVMLNVGLGVLFGFEQGVPVQVGLVVLAVAMATISATTGVDKGIRILSQLNVALALVLAGWVLVTGHTTYLLRAAVMNVGDFVSMFPGLTLNTMAYDYDALWMNSWTLFFWAWWVAWASFVGMFLARISRGRTIRQFVIGTLLIPFSYILMWVTVFGNATIKRITDGDTAFGQVAADSPESGFFELLSQVPLAPAVIAVATFVGLLFYVTSADSGALVMANLCSELPHAEADAKPWLRIFWAAATGVITIAMLIVGGITALQYATVVMGVPFAIVMVLVMLGLHRALSEEERTSLAYQRSVRGAVVGRIAAQDRNSTGGSWKRRLARQFGSVTQRQAEAELSARVIPAMEEVRSELQGHGVDVAINHEEIRLESVVKAVTLLVPAAEEGYEHFEYRVQIREMRAPTYGRGMIEADDTTYEVETLVPGGGVYNIMGWSEEEIAHDILNHFTWWSGTFIKPEADVQA</sequence>
<feature type="transmembrane region" description="Helical" evidence="8">
    <location>
        <begin position="146"/>
        <end position="168"/>
    </location>
</feature>
<feature type="transmembrane region" description="Helical" evidence="8">
    <location>
        <begin position="59"/>
        <end position="78"/>
    </location>
</feature>
<evidence type="ECO:0000256" key="1">
    <source>
        <dbReference type="ARBA" id="ARBA00004651"/>
    </source>
</evidence>
<feature type="transmembrane region" description="Helical" evidence="8">
    <location>
        <begin position="353"/>
        <end position="373"/>
    </location>
</feature>
<reference evidence="9 10" key="1">
    <citation type="submission" date="2020-08" db="EMBL/GenBank/DDBJ databases">
        <title>Sequencing the genomes of 1000 actinobacteria strains.</title>
        <authorList>
            <person name="Klenk H.-P."/>
        </authorList>
    </citation>
    <scope>NUCLEOTIDE SEQUENCE [LARGE SCALE GENOMIC DNA]</scope>
    <source>
        <strain evidence="9 10">DSM 23040</strain>
    </source>
</reference>
<dbReference type="InterPro" id="IPR000060">
    <property type="entry name" value="BCCT_transptr"/>
</dbReference>
<feature type="transmembrane region" description="Helical" evidence="8">
    <location>
        <begin position="406"/>
        <end position="425"/>
    </location>
</feature>
<dbReference type="InterPro" id="IPR018093">
    <property type="entry name" value="BCCT_CS"/>
</dbReference>
<keyword evidence="6 8" id="KW-1133">Transmembrane helix</keyword>
<comment type="similarity">
    <text evidence="2">Belongs to the BCCT transporter (TC 2.A.15) family.</text>
</comment>
<dbReference type="PANTHER" id="PTHR30047:SF7">
    <property type="entry name" value="HIGH-AFFINITY CHOLINE TRANSPORT PROTEIN"/>
    <property type="match status" value="1"/>
</dbReference>
<feature type="transmembrane region" description="Helical" evidence="8">
    <location>
        <begin position="452"/>
        <end position="471"/>
    </location>
</feature>
<dbReference type="RefSeq" id="WP_183376458.1">
    <property type="nucleotide sequence ID" value="NZ_CBCSFZ010000014.1"/>
</dbReference>
<dbReference type="PROSITE" id="PS01303">
    <property type="entry name" value="BCCT"/>
    <property type="match status" value="1"/>
</dbReference>
<proteinExistence type="inferred from homology"/>
<evidence type="ECO:0000256" key="8">
    <source>
        <dbReference type="SAM" id="Phobius"/>
    </source>
</evidence>
<keyword evidence="3" id="KW-0813">Transport</keyword>
<keyword evidence="4" id="KW-1003">Cell membrane</keyword>
<dbReference type="EMBL" id="JACHWP010000004">
    <property type="protein sequence ID" value="MBB3023349.1"/>
    <property type="molecule type" value="Genomic_DNA"/>
</dbReference>
<keyword evidence="10" id="KW-1185">Reference proteome</keyword>
<evidence type="ECO:0000256" key="5">
    <source>
        <dbReference type="ARBA" id="ARBA00022692"/>
    </source>
</evidence>
<feature type="transmembrane region" description="Helical" evidence="8">
    <location>
        <begin position="197"/>
        <end position="230"/>
    </location>
</feature>
<evidence type="ECO:0000313" key="10">
    <source>
        <dbReference type="Proteomes" id="UP000568050"/>
    </source>
</evidence>
<feature type="transmembrane region" description="Helical" evidence="8">
    <location>
        <begin position="236"/>
        <end position="256"/>
    </location>
</feature>
<evidence type="ECO:0000256" key="6">
    <source>
        <dbReference type="ARBA" id="ARBA00022989"/>
    </source>
</evidence>
<comment type="subcellular location">
    <subcellularLocation>
        <location evidence="1">Cell membrane</location>
        <topology evidence="1">Multi-pass membrane protein</topology>
    </subcellularLocation>
</comment>
<evidence type="ECO:0000256" key="4">
    <source>
        <dbReference type="ARBA" id="ARBA00022475"/>
    </source>
</evidence>
<accession>A0A839QWX7</accession>